<evidence type="ECO:0000313" key="2">
    <source>
        <dbReference type="Proteomes" id="UP000232003"/>
    </source>
</evidence>
<dbReference type="AlphaFoldDB" id="A0A2K8STL5"/>
<dbReference type="EMBL" id="CP024785">
    <property type="protein sequence ID" value="AUB38799.1"/>
    <property type="molecule type" value="Genomic_DNA"/>
</dbReference>
<name>A0A2K8STL5_9NOSO</name>
<evidence type="ECO:0000313" key="1">
    <source>
        <dbReference type="EMBL" id="AUB38799.1"/>
    </source>
</evidence>
<keyword evidence="2" id="KW-1185">Reference proteome</keyword>
<reference evidence="1 2" key="1">
    <citation type="submission" date="2017-11" db="EMBL/GenBank/DDBJ databases">
        <title>Complete genome of a free-living desiccation-tolerant cyanobacterium and its photosynthetic adaptation to extreme terrestrial habitat.</title>
        <authorList>
            <person name="Shang J."/>
        </authorList>
    </citation>
    <scope>NUCLEOTIDE SEQUENCE [LARGE SCALE GENOMIC DNA]</scope>
    <source>
        <strain evidence="1 2">CCNUN1</strain>
    </source>
</reference>
<gene>
    <name evidence="1" type="ORF">COO91_04774</name>
</gene>
<protein>
    <submittedName>
        <fullName evidence="1">Uncharacterized protein</fullName>
    </submittedName>
</protein>
<sequence length="38" mass="4467">MIYDKQYTQVDEFRLLFSTRGCANETLRERSTLDPLVG</sequence>
<dbReference type="Proteomes" id="UP000232003">
    <property type="component" value="Chromosome"/>
</dbReference>
<organism evidence="1 2">
    <name type="scientific">Nostoc flagelliforme CCNUN1</name>
    <dbReference type="NCBI Taxonomy" id="2038116"/>
    <lineage>
        <taxon>Bacteria</taxon>
        <taxon>Bacillati</taxon>
        <taxon>Cyanobacteriota</taxon>
        <taxon>Cyanophyceae</taxon>
        <taxon>Nostocales</taxon>
        <taxon>Nostocaceae</taxon>
        <taxon>Nostoc</taxon>
    </lineage>
</organism>
<accession>A0A2K8STL5</accession>
<proteinExistence type="predicted"/>
<dbReference type="KEGG" id="nfl:COO91_04774"/>